<dbReference type="GO" id="GO:0003677">
    <property type="term" value="F:DNA binding"/>
    <property type="evidence" value="ECO:0007669"/>
    <property type="project" value="UniProtKB-UniRule"/>
</dbReference>
<dbReference type="GO" id="GO:0005634">
    <property type="term" value="C:nucleus"/>
    <property type="evidence" value="ECO:0007669"/>
    <property type="project" value="UniProtKB-SubCell"/>
</dbReference>
<evidence type="ECO:0008006" key="10">
    <source>
        <dbReference type="Google" id="ProtNLM"/>
    </source>
</evidence>
<evidence type="ECO:0000256" key="4">
    <source>
        <dbReference type="PROSITE-ProRule" id="PRU00320"/>
    </source>
</evidence>
<reference evidence="8" key="3">
    <citation type="submission" date="2025-09" db="UniProtKB">
        <authorList>
            <consortium name="Ensembl"/>
        </authorList>
    </citation>
    <scope>IDENTIFICATION</scope>
</reference>
<evidence type="ECO:0000313" key="8">
    <source>
        <dbReference type="Ensembl" id="ENSLACP00000009550.1"/>
    </source>
</evidence>
<evidence type="ECO:0000256" key="2">
    <source>
        <dbReference type="ARBA" id="ARBA00023125"/>
    </source>
</evidence>
<dbReference type="PANTHER" id="PTHR19303:SF73">
    <property type="entry name" value="PROTEIN PDC2"/>
    <property type="match status" value="1"/>
</dbReference>
<dbReference type="GeneTree" id="ENSGT00940000164756"/>
<name>H3AIS9_LATCH</name>
<dbReference type="Ensembl" id="ENSLACT00000009623.1">
    <property type="protein sequence ID" value="ENSLACP00000009550.1"/>
    <property type="gene ID" value="ENSLACG00000008423.1"/>
</dbReference>
<organism evidence="8 9">
    <name type="scientific">Latimeria chalumnae</name>
    <name type="common">Coelacanth</name>
    <dbReference type="NCBI Taxonomy" id="7897"/>
    <lineage>
        <taxon>Eukaryota</taxon>
        <taxon>Metazoa</taxon>
        <taxon>Chordata</taxon>
        <taxon>Craniata</taxon>
        <taxon>Vertebrata</taxon>
        <taxon>Euteleostomi</taxon>
        <taxon>Coelacanthiformes</taxon>
        <taxon>Coelacanthidae</taxon>
        <taxon>Latimeria</taxon>
    </lineage>
</organism>
<reference evidence="9" key="1">
    <citation type="submission" date="2011-08" db="EMBL/GenBank/DDBJ databases">
        <title>The draft genome of Latimeria chalumnae.</title>
        <authorList>
            <person name="Di Palma F."/>
            <person name="Alfoldi J."/>
            <person name="Johnson J."/>
            <person name="Berlin A."/>
            <person name="Gnerre S."/>
            <person name="Jaffe D."/>
            <person name="MacCallum I."/>
            <person name="Young S."/>
            <person name="Walker B.J."/>
            <person name="Lander E."/>
            <person name="Lindblad-Toh K."/>
        </authorList>
    </citation>
    <scope>NUCLEOTIDE SEQUENCE [LARGE SCALE GENOMIC DNA]</scope>
    <source>
        <strain evidence="9">Wild caught</strain>
    </source>
</reference>
<dbReference type="STRING" id="7897.ENSLACP00000009550"/>
<evidence type="ECO:0000259" key="7">
    <source>
        <dbReference type="PROSITE" id="PS51253"/>
    </source>
</evidence>
<dbReference type="PROSITE" id="PS50960">
    <property type="entry name" value="HTH_PSQ"/>
    <property type="match status" value="1"/>
</dbReference>
<evidence type="ECO:0000256" key="5">
    <source>
        <dbReference type="SAM" id="MobiDB-lite"/>
    </source>
</evidence>
<feature type="DNA-binding region" description="H-T-H motif" evidence="4">
    <location>
        <begin position="12"/>
        <end position="32"/>
    </location>
</feature>
<dbReference type="OMA" id="MRCINSC"/>
<dbReference type="InterPro" id="IPR004875">
    <property type="entry name" value="DDE_SF_endonuclease_dom"/>
</dbReference>
<dbReference type="eggNOG" id="KOG3105">
    <property type="taxonomic scope" value="Eukaryota"/>
</dbReference>
<dbReference type="InterPro" id="IPR050863">
    <property type="entry name" value="CenT-Element_Derived"/>
</dbReference>
<dbReference type="PROSITE" id="PS51253">
    <property type="entry name" value="HTH_CENPB"/>
    <property type="match status" value="1"/>
</dbReference>
<evidence type="ECO:0000256" key="3">
    <source>
        <dbReference type="ARBA" id="ARBA00023242"/>
    </source>
</evidence>
<dbReference type="Gene3D" id="1.10.10.60">
    <property type="entry name" value="Homeodomain-like"/>
    <property type="match status" value="2"/>
</dbReference>
<sequence length="429" mass="48511">IITAVDAGKKKKKDIANEFEILPNTLSTILKNRHTILVTLLKTVKNLHVSEHKEVEDALHMWFKSARNDNIPLSGLILAAKAEKLAVDLGNENFTVSHSWIERFYKSICGESRSVDSTVVDDYITSKLPALLKDYELKMLAVKGENCHGGKHSKEYITVMIAINMDSIEKLKLLAIGKSQKPTCFKNMKSLPVDYKANTQAWMTSDIFSECVKKFDRKHKVLLFTNNCPVHPTIATLKVTTMIFLPLNSTSKLQPMDQGIIKLFKQNYRCFLLLAHHTWCKVTMRCINSCFAKAGFHINETNEETENLLSDEENNIPLSELVVHMELASDLTVEDYIDKDKNVIDNTQLTEAEIVAAIKAQDSVSGDKESESDEEYEPEEPKLPFVAEVIHSLEVLNQFINAQSEVSDTIYNNIAELSDYILLRKADNT</sequence>
<protein>
    <recommendedName>
        <fullName evidence="10">HTH CENPB-type domain-containing protein</fullName>
    </recommendedName>
</protein>
<dbReference type="InterPro" id="IPR006600">
    <property type="entry name" value="HTH_CenpB_DNA-bd_dom"/>
</dbReference>
<proteinExistence type="predicted"/>
<dbReference type="EMBL" id="AFYH01194859">
    <property type="status" value="NOT_ANNOTATED_CDS"/>
    <property type="molecule type" value="Genomic_DNA"/>
</dbReference>
<dbReference type="InterPro" id="IPR007889">
    <property type="entry name" value="HTH_Psq"/>
</dbReference>
<dbReference type="Pfam" id="PF03184">
    <property type="entry name" value="DDE_1"/>
    <property type="match status" value="1"/>
</dbReference>
<dbReference type="InterPro" id="IPR009057">
    <property type="entry name" value="Homeodomain-like_sf"/>
</dbReference>
<dbReference type="HOGENOM" id="CLU_018294_0_4_1"/>
<dbReference type="AlphaFoldDB" id="H3AIS9"/>
<keyword evidence="2 4" id="KW-0238">DNA-binding</keyword>
<keyword evidence="9" id="KW-1185">Reference proteome</keyword>
<dbReference type="Pfam" id="PF03221">
    <property type="entry name" value="HTH_Tnp_Tc5"/>
    <property type="match status" value="1"/>
</dbReference>
<accession>H3AIS9</accession>
<reference evidence="8" key="2">
    <citation type="submission" date="2025-08" db="UniProtKB">
        <authorList>
            <consortium name="Ensembl"/>
        </authorList>
    </citation>
    <scope>IDENTIFICATION</scope>
</reference>
<dbReference type="SMART" id="SM00674">
    <property type="entry name" value="CENPB"/>
    <property type="match status" value="1"/>
</dbReference>
<keyword evidence="3 4" id="KW-0539">Nucleus</keyword>
<evidence type="ECO:0000259" key="6">
    <source>
        <dbReference type="PROSITE" id="PS50960"/>
    </source>
</evidence>
<evidence type="ECO:0000313" key="9">
    <source>
        <dbReference type="Proteomes" id="UP000008672"/>
    </source>
</evidence>
<dbReference type="Proteomes" id="UP000008672">
    <property type="component" value="Unassembled WGS sequence"/>
</dbReference>
<feature type="region of interest" description="Disordered" evidence="5">
    <location>
        <begin position="361"/>
        <end position="381"/>
    </location>
</feature>
<comment type="subcellular location">
    <subcellularLocation>
        <location evidence="1 4">Nucleus</location>
    </subcellularLocation>
</comment>
<feature type="domain" description="HTH CENPB-type" evidence="7">
    <location>
        <begin position="43"/>
        <end position="114"/>
    </location>
</feature>
<feature type="domain" description="HTH psq-type" evidence="6">
    <location>
        <begin position="1"/>
        <end position="36"/>
    </location>
</feature>
<dbReference type="Pfam" id="PF04218">
    <property type="entry name" value="CENP-B_N"/>
    <property type="match status" value="1"/>
</dbReference>
<evidence type="ECO:0000256" key="1">
    <source>
        <dbReference type="ARBA" id="ARBA00004123"/>
    </source>
</evidence>
<dbReference type="InParanoid" id="H3AIS9"/>
<dbReference type="SUPFAM" id="SSF46689">
    <property type="entry name" value="Homeodomain-like"/>
    <property type="match status" value="1"/>
</dbReference>
<dbReference type="PANTHER" id="PTHR19303">
    <property type="entry name" value="TRANSPOSON"/>
    <property type="match status" value="1"/>
</dbReference>